<reference evidence="2 3" key="1">
    <citation type="journal article" date="2015" name="Int. J. Syst. Evol. Microbiol.">
        <title>Revisiting Corynebacterium glyciniphilum (ex Kubota et al., 1972) sp. nov., nom. rev., isolated from putrefied banana.</title>
        <authorList>
            <person name="Al-Dilaimi A."/>
            <person name="Bednarz H."/>
            <person name="Lomker A."/>
            <person name="Niehaus K."/>
            <person name="Kalinowski J."/>
            <person name="Ruckert C."/>
        </authorList>
    </citation>
    <scope>NUCLEOTIDE SEQUENCE [LARGE SCALE GENOMIC DNA]</scope>
    <source>
        <strain evidence="2">AJ 3170</strain>
    </source>
</reference>
<gene>
    <name evidence="2" type="ORF">CGLY_04000</name>
</gene>
<sequence length="105" mass="11253">MAPDNSSLGVDVAAAQSALSEAFTAVEGRQEKIQADAPRRVAESYGRGLGEQAARLVELRRRAHEVRLAHIDRLRRGLENAAGTLTAVSDTEEESQRALSAGEGR</sequence>
<protein>
    <submittedName>
        <fullName evidence="2">Uncharacterized protein</fullName>
    </submittedName>
</protein>
<feature type="region of interest" description="Disordered" evidence="1">
    <location>
        <begin position="85"/>
        <end position="105"/>
    </location>
</feature>
<dbReference type="STRING" id="1404245.CGLY_04000"/>
<proteinExistence type="predicted"/>
<dbReference type="OrthoDB" id="4409722at2"/>
<evidence type="ECO:0000313" key="3">
    <source>
        <dbReference type="Proteomes" id="UP000023703"/>
    </source>
</evidence>
<dbReference type="AlphaFoldDB" id="X5DJI3"/>
<evidence type="ECO:0000256" key="1">
    <source>
        <dbReference type="SAM" id="MobiDB-lite"/>
    </source>
</evidence>
<name>X5DJI3_9CORY</name>
<accession>X5DJI3</accession>
<organism evidence="2 3">
    <name type="scientific">Corynebacterium glyciniphilum AJ 3170</name>
    <dbReference type="NCBI Taxonomy" id="1404245"/>
    <lineage>
        <taxon>Bacteria</taxon>
        <taxon>Bacillati</taxon>
        <taxon>Actinomycetota</taxon>
        <taxon>Actinomycetes</taxon>
        <taxon>Mycobacteriales</taxon>
        <taxon>Corynebacteriaceae</taxon>
        <taxon>Corynebacterium</taxon>
    </lineage>
</organism>
<evidence type="ECO:0000313" key="2">
    <source>
        <dbReference type="EMBL" id="AHW63248.1"/>
    </source>
</evidence>
<keyword evidence="3" id="KW-1185">Reference proteome</keyword>
<dbReference type="EMBL" id="CP006842">
    <property type="protein sequence ID" value="AHW63248.1"/>
    <property type="molecule type" value="Genomic_DNA"/>
</dbReference>
<dbReference type="HOGENOM" id="CLU_2232066_0_0_11"/>
<dbReference type="KEGG" id="cgy:CGLY_04000"/>
<dbReference type="RefSeq" id="WP_144313625.1">
    <property type="nucleotide sequence ID" value="NZ_CP006842.1"/>
</dbReference>
<dbReference type="Proteomes" id="UP000023703">
    <property type="component" value="Chromosome"/>
</dbReference>